<reference evidence="2 3" key="1">
    <citation type="submission" date="2021-06" db="EMBL/GenBank/DDBJ databases">
        <title>Caerostris extrusa draft genome.</title>
        <authorList>
            <person name="Kono N."/>
            <person name="Arakawa K."/>
        </authorList>
    </citation>
    <scope>NUCLEOTIDE SEQUENCE [LARGE SCALE GENOMIC DNA]</scope>
</reference>
<name>A0AAV4RG54_CAEEX</name>
<keyword evidence="3" id="KW-1185">Reference proteome</keyword>
<keyword evidence="1" id="KW-0732">Signal</keyword>
<feature type="chain" id="PRO_5043932525" description="Secreted protein" evidence="1">
    <location>
        <begin position="23"/>
        <end position="87"/>
    </location>
</feature>
<dbReference type="Proteomes" id="UP001054945">
    <property type="component" value="Unassembled WGS sequence"/>
</dbReference>
<comment type="caution">
    <text evidence="2">The sequence shown here is derived from an EMBL/GenBank/DDBJ whole genome shotgun (WGS) entry which is preliminary data.</text>
</comment>
<evidence type="ECO:0000313" key="3">
    <source>
        <dbReference type="Proteomes" id="UP001054945"/>
    </source>
</evidence>
<evidence type="ECO:0008006" key="4">
    <source>
        <dbReference type="Google" id="ProtNLM"/>
    </source>
</evidence>
<protein>
    <recommendedName>
        <fullName evidence="4">Secreted protein</fullName>
    </recommendedName>
</protein>
<proteinExistence type="predicted"/>
<accession>A0AAV4RG54</accession>
<evidence type="ECO:0000313" key="2">
    <source>
        <dbReference type="EMBL" id="GIY19906.1"/>
    </source>
</evidence>
<evidence type="ECO:0000256" key="1">
    <source>
        <dbReference type="SAM" id="SignalP"/>
    </source>
</evidence>
<organism evidence="2 3">
    <name type="scientific">Caerostris extrusa</name>
    <name type="common">Bark spider</name>
    <name type="synonym">Caerostris bankana</name>
    <dbReference type="NCBI Taxonomy" id="172846"/>
    <lineage>
        <taxon>Eukaryota</taxon>
        <taxon>Metazoa</taxon>
        <taxon>Ecdysozoa</taxon>
        <taxon>Arthropoda</taxon>
        <taxon>Chelicerata</taxon>
        <taxon>Arachnida</taxon>
        <taxon>Araneae</taxon>
        <taxon>Araneomorphae</taxon>
        <taxon>Entelegynae</taxon>
        <taxon>Araneoidea</taxon>
        <taxon>Araneidae</taxon>
        <taxon>Caerostris</taxon>
    </lineage>
</organism>
<dbReference type="EMBL" id="BPLR01007805">
    <property type="protein sequence ID" value="GIY19906.1"/>
    <property type="molecule type" value="Genomic_DNA"/>
</dbReference>
<feature type="signal peptide" evidence="1">
    <location>
        <begin position="1"/>
        <end position="22"/>
    </location>
</feature>
<gene>
    <name evidence="2" type="ORF">CEXT_137511</name>
</gene>
<dbReference type="AlphaFoldDB" id="A0AAV4RG54"/>
<sequence>MGPARFHCATLLFLTLERSGDCVSDRSSLGLSLRSYLRWQGKRLIIPPSKTSNSAGRDRIKETAKSGLLKVSDIGKGRQRGVEEELL</sequence>